<reference evidence="1" key="2">
    <citation type="submission" date="2025-09" db="UniProtKB">
        <authorList>
            <consortium name="EnsemblPlants"/>
        </authorList>
    </citation>
    <scope>IDENTIFICATION</scope>
</reference>
<dbReference type="Proteomes" id="UP001732700">
    <property type="component" value="Chromosome 3A"/>
</dbReference>
<evidence type="ECO:0000313" key="2">
    <source>
        <dbReference type="Proteomes" id="UP001732700"/>
    </source>
</evidence>
<organism evidence="1 2">
    <name type="scientific">Avena sativa</name>
    <name type="common">Oat</name>
    <dbReference type="NCBI Taxonomy" id="4498"/>
    <lineage>
        <taxon>Eukaryota</taxon>
        <taxon>Viridiplantae</taxon>
        <taxon>Streptophyta</taxon>
        <taxon>Embryophyta</taxon>
        <taxon>Tracheophyta</taxon>
        <taxon>Spermatophyta</taxon>
        <taxon>Magnoliopsida</taxon>
        <taxon>Liliopsida</taxon>
        <taxon>Poales</taxon>
        <taxon>Poaceae</taxon>
        <taxon>BOP clade</taxon>
        <taxon>Pooideae</taxon>
        <taxon>Poodae</taxon>
        <taxon>Poeae</taxon>
        <taxon>Poeae Chloroplast Group 1 (Aveneae type)</taxon>
        <taxon>Aveninae</taxon>
        <taxon>Avena</taxon>
    </lineage>
</organism>
<accession>A0ACD5VGY7</accession>
<proteinExistence type="predicted"/>
<reference evidence="1" key="1">
    <citation type="submission" date="2021-05" db="EMBL/GenBank/DDBJ databases">
        <authorList>
            <person name="Scholz U."/>
            <person name="Mascher M."/>
            <person name="Fiebig A."/>
        </authorList>
    </citation>
    <scope>NUCLEOTIDE SEQUENCE [LARGE SCALE GENOMIC DNA]</scope>
</reference>
<name>A0ACD5VGY7_AVESA</name>
<evidence type="ECO:0000313" key="1">
    <source>
        <dbReference type="EnsemblPlants" id="AVESA.00010b.r2.3AG0444280.1.CDS"/>
    </source>
</evidence>
<keyword evidence="2" id="KW-1185">Reference proteome</keyword>
<dbReference type="EnsemblPlants" id="AVESA.00010b.r2.3AG0444280.1">
    <property type="protein sequence ID" value="AVESA.00010b.r2.3AG0444280.1.CDS"/>
    <property type="gene ID" value="AVESA.00010b.r2.3AG0444280"/>
</dbReference>
<sequence>MPPPPPPQPTAPPPPPPPPSSPPPLNAHRFPLPPAPASPTSLLLAPGPSPSRALALLFPDASARLFASLPGPTSVASPAPAPTPVPSPLAAAACFVLLLPSSHLLFLSAHPAPSSPAVHLRAYSLASGRFAPAPLSFKHHVSPSGLPLHGLPFGLGVRLAGGVNAVALLSLAAGQIWLLAPRMAAEGRTLELHKCAVVELESTRPVYAMEVAMGKLLLGEAGGVRVFPLRSLMKGGRERERRKEGAGASARKSLHKKNGILNGLILPVGLGTGDRGGEGAAASGCKITTLRVKQSSGSYSSIFLVFNQVDHNSPGGVNLIKSAKAVSIQPFSKDKFLVLDSAGALHVFSLQNTELAPEATKTYCLDCAMKVQLFAAFPSSSTKTQTLWVSDGGHSIHMVSILPAFDVESSKSDDDNSNGERKLATIRLSAIEAIFTSEKVQDIVPISKDSVLILGQGNMFLYGTA</sequence>
<protein>
    <submittedName>
        <fullName evidence="1">Uncharacterized protein</fullName>
    </submittedName>
</protein>